<dbReference type="Pfam" id="PF04364">
    <property type="entry name" value="DNA_pol3_chi"/>
    <property type="match status" value="1"/>
</dbReference>
<evidence type="ECO:0000313" key="1">
    <source>
        <dbReference type="EMBL" id="MBY8821326.1"/>
    </source>
</evidence>
<proteinExistence type="predicted"/>
<dbReference type="EMBL" id="JAINVV010000002">
    <property type="protein sequence ID" value="MBY8821326.1"/>
    <property type="molecule type" value="Genomic_DNA"/>
</dbReference>
<gene>
    <name evidence="1" type="ORF">K7G82_03425</name>
</gene>
<dbReference type="Gene3D" id="3.40.50.10110">
    <property type="entry name" value="DNA polymerase III subunit chi"/>
    <property type="match status" value="1"/>
</dbReference>
<accession>A0ABS7PJ63</accession>
<keyword evidence="2" id="KW-1185">Reference proteome</keyword>
<dbReference type="SUPFAM" id="SSF102400">
    <property type="entry name" value="DNA polymerase III chi subunit"/>
    <property type="match status" value="1"/>
</dbReference>
<dbReference type="PANTHER" id="PTHR38767:SF1">
    <property type="entry name" value="DNA POLYMERASE III SUBUNIT CHI"/>
    <property type="match status" value="1"/>
</dbReference>
<comment type="caution">
    <text evidence="1">The sequence shown here is derived from an EMBL/GenBank/DDBJ whole genome shotgun (WGS) entry which is preliminary data.</text>
</comment>
<evidence type="ECO:0000313" key="2">
    <source>
        <dbReference type="Proteomes" id="UP000706039"/>
    </source>
</evidence>
<sequence>MQVDFYQLGGRPVEQVLPAIAQRLIDSAARLLVVTADEAQQNRIDAALWTARPESFLPHARAGMDDDAAQPILISGAVDAANAARNVALADGAWRDEALGFDRVFHFFDTESVDAARAAWRGLNGRDGVERRYWVQDEAGKWSRMA</sequence>
<protein>
    <submittedName>
        <fullName evidence="1">DNA polymerase III subunit chi</fullName>
    </submittedName>
</protein>
<organism evidence="1 2">
    <name type="scientific">Sphingomonas colocasiae</name>
    <dbReference type="NCBI Taxonomy" id="1848973"/>
    <lineage>
        <taxon>Bacteria</taxon>
        <taxon>Pseudomonadati</taxon>
        <taxon>Pseudomonadota</taxon>
        <taxon>Alphaproteobacteria</taxon>
        <taxon>Sphingomonadales</taxon>
        <taxon>Sphingomonadaceae</taxon>
        <taxon>Sphingomonas</taxon>
    </lineage>
</organism>
<name>A0ABS7PJ63_9SPHN</name>
<reference evidence="1 2" key="1">
    <citation type="submission" date="2021-08" db="EMBL/GenBank/DDBJ databases">
        <authorList>
            <person name="Tuo L."/>
        </authorList>
    </citation>
    <scope>NUCLEOTIDE SEQUENCE [LARGE SCALE GENOMIC DNA]</scope>
    <source>
        <strain evidence="1 2">JCM 31229</strain>
    </source>
</reference>
<dbReference type="PANTHER" id="PTHR38767">
    <property type="entry name" value="DNA POLYMERASE III SUBUNIT CHI"/>
    <property type="match status" value="1"/>
</dbReference>
<dbReference type="InterPro" id="IPR007459">
    <property type="entry name" value="DNA_pol3_chi"/>
</dbReference>
<dbReference type="RefSeq" id="WP_222988443.1">
    <property type="nucleotide sequence ID" value="NZ_JAINVV010000002.1"/>
</dbReference>
<dbReference type="Proteomes" id="UP000706039">
    <property type="component" value="Unassembled WGS sequence"/>
</dbReference>
<dbReference type="InterPro" id="IPR036768">
    <property type="entry name" value="PolIII_chi_sf"/>
</dbReference>